<feature type="transmembrane region" description="Helical" evidence="1">
    <location>
        <begin position="22"/>
        <end position="48"/>
    </location>
</feature>
<sequence>MIALTDYTFEEKVMRRVQVVYLVRRFGVLLFVEVAFFATVIVVGGVFVSVNDVFVNMKAVTGIPSLFNYLYVAIRDTEVSLQVLAAAGCAYSLYIGFLAVREARRLHPPSFETLQVS</sequence>
<dbReference type="STRING" id="1802301.A2664_03060"/>
<keyword evidence="1" id="KW-0472">Membrane</keyword>
<organism evidence="2 3">
    <name type="scientific">Candidatus Taylorbacteria bacterium RIFCSPHIGHO2_01_FULL_46_22b</name>
    <dbReference type="NCBI Taxonomy" id="1802301"/>
    <lineage>
        <taxon>Bacteria</taxon>
        <taxon>Candidatus Tayloriibacteriota</taxon>
    </lineage>
</organism>
<dbReference type="AlphaFoldDB" id="A0A1G2M470"/>
<evidence type="ECO:0000256" key="1">
    <source>
        <dbReference type="SAM" id="Phobius"/>
    </source>
</evidence>
<protein>
    <submittedName>
        <fullName evidence="2">Uncharacterized protein</fullName>
    </submittedName>
</protein>
<evidence type="ECO:0000313" key="3">
    <source>
        <dbReference type="Proteomes" id="UP000178873"/>
    </source>
</evidence>
<keyword evidence="1" id="KW-1133">Transmembrane helix</keyword>
<gene>
    <name evidence="2" type="ORF">A2664_03060</name>
</gene>
<keyword evidence="1" id="KW-0812">Transmembrane</keyword>
<name>A0A1G2M470_9BACT</name>
<evidence type="ECO:0000313" key="2">
    <source>
        <dbReference type="EMBL" id="OHA18593.1"/>
    </source>
</evidence>
<feature type="transmembrane region" description="Helical" evidence="1">
    <location>
        <begin position="79"/>
        <end position="100"/>
    </location>
</feature>
<comment type="caution">
    <text evidence="2">The sequence shown here is derived from an EMBL/GenBank/DDBJ whole genome shotgun (WGS) entry which is preliminary data.</text>
</comment>
<dbReference type="Proteomes" id="UP000178873">
    <property type="component" value="Unassembled WGS sequence"/>
</dbReference>
<dbReference type="EMBL" id="MHRF01000004">
    <property type="protein sequence ID" value="OHA18593.1"/>
    <property type="molecule type" value="Genomic_DNA"/>
</dbReference>
<accession>A0A1G2M470</accession>
<reference evidence="2 3" key="1">
    <citation type="journal article" date="2016" name="Nat. Commun.">
        <title>Thousands of microbial genomes shed light on interconnected biogeochemical processes in an aquifer system.</title>
        <authorList>
            <person name="Anantharaman K."/>
            <person name="Brown C.T."/>
            <person name="Hug L.A."/>
            <person name="Sharon I."/>
            <person name="Castelle C.J."/>
            <person name="Probst A.J."/>
            <person name="Thomas B.C."/>
            <person name="Singh A."/>
            <person name="Wilkins M.J."/>
            <person name="Karaoz U."/>
            <person name="Brodie E.L."/>
            <person name="Williams K.H."/>
            <person name="Hubbard S.S."/>
            <person name="Banfield J.F."/>
        </authorList>
    </citation>
    <scope>NUCLEOTIDE SEQUENCE [LARGE SCALE GENOMIC DNA]</scope>
</reference>
<proteinExistence type="predicted"/>